<protein>
    <submittedName>
        <fullName evidence="2">Uncharacterized protein</fullName>
    </submittedName>
</protein>
<organism evidence="2 3">
    <name type="scientific">Nepenthes gracilis</name>
    <name type="common">Slender pitcher plant</name>
    <dbReference type="NCBI Taxonomy" id="150966"/>
    <lineage>
        <taxon>Eukaryota</taxon>
        <taxon>Viridiplantae</taxon>
        <taxon>Streptophyta</taxon>
        <taxon>Embryophyta</taxon>
        <taxon>Tracheophyta</taxon>
        <taxon>Spermatophyta</taxon>
        <taxon>Magnoliopsida</taxon>
        <taxon>eudicotyledons</taxon>
        <taxon>Gunneridae</taxon>
        <taxon>Pentapetalae</taxon>
        <taxon>Caryophyllales</taxon>
        <taxon>Nepenthaceae</taxon>
        <taxon>Nepenthes</taxon>
    </lineage>
</organism>
<evidence type="ECO:0000256" key="1">
    <source>
        <dbReference type="SAM" id="MobiDB-lite"/>
    </source>
</evidence>
<dbReference type="EMBL" id="BSYO01000018">
    <property type="protein sequence ID" value="GMH18036.1"/>
    <property type="molecule type" value="Genomic_DNA"/>
</dbReference>
<feature type="compositionally biased region" description="Pro residues" evidence="1">
    <location>
        <begin position="46"/>
        <end position="61"/>
    </location>
</feature>
<keyword evidence="3" id="KW-1185">Reference proteome</keyword>
<dbReference type="Proteomes" id="UP001279734">
    <property type="component" value="Unassembled WGS sequence"/>
</dbReference>
<sequence>MELECFVRYSMEEDSFERSTGGEEKDSGGKEERKPGGNRRTEPFQAKPPPPRGVPQSPAPSSPFFASLPKVPPRPHRIAGTIIRSSSPIQEKQLVHLWPPRDYPKVRSPRRGRSKGRSGRSNYTVWGRAQHLEHSGRSHCLIQILSQFGCFWRLTGRKASQQCSQKSWADADFNKLRPELIHGADCERAAMLLLDVLRD</sequence>
<feature type="region of interest" description="Disordered" evidence="1">
    <location>
        <begin position="1"/>
        <end position="85"/>
    </location>
</feature>
<gene>
    <name evidence="2" type="ORF">Nepgr_019877</name>
</gene>
<comment type="caution">
    <text evidence="2">The sequence shown here is derived from an EMBL/GenBank/DDBJ whole genome shotgun (WGS) entry which is preliminary data.</text>
</comment>
<proteinExistence type="predicted"/>
<reference evidence="2" key="1">
    <citation type="submission" date="2023-05" db="EMBL/GenBank/DDBJ databases">
        <title>Nepenthes gracilis genome sequencing.</title>
        <authorList>
            <person name="Fukushima K."/>
        </authorList>
    </citation>
    <scope>NUCLEOTIDE SEQUENCE</scope>
    <source>
        <strain evidence="2">SING2019-196</strain>
    </source>
</reference>
<feature type="compositionally biased region" description="Basic and acidic residues" evidence="1">
    <location>
        <begin position="16"/>
        <end position="42"/>
    </location>
</feature>
<accession>A0AAD3SXW2</accession>
<evidence type="ECO:0000313" key="3">
    <source>
        <dbReference type="Proteomes" id="UP001279734"/>
    </source>
</evidence>
<feature type="compositionally biased region" description="Basic residues" evidence="1">
    <location>
        <begin position="107"/>
        <end position="118"/>
    </location>
</feature>
<feature type="region of interest" description="Disordered" evidence="1">
    <location>
        <begin position="98"/>
        <end position="121"/>
    </location>
</feature>
<name>A0AAD3SXW2_NEPGR</name>
<dbReference type="AlphaFoldDB" id="A0AAD3SXW2"/>
<evidence type="ECO:0000313" key="2">
    <source>
        <dbReference type="EMBL" id="GMH18036.1"/>
    </source>
</evidence>